<comment type="subcellular location">
    <subcellularLocation>
        <location evidence="1">Cell membrane</location>
        <topology evidence="1">Multi-pass membrane protein</topology>
    </subcellularLocation>
</comment>
<feature type="transmembrane region" description="Helical" evidence="8">
    <location>
        <begin position="49"/>
        <end position="71"/>
    </location>
</feature>
<keyword evidence="3" id="KW-0813">Transport</keyword>
<evidence type="ECO:0000256" key="3">
    <source>
        <dbReference type="ARBA" id="ARBA00022448"/>
    </source>
</evidence>
<keyword evidence="6 8" id="KW-1133">Transmembrane helix</keyword>
<proteinExistence type="inferred from homology"/>
<dbReference type="GO" id="GO:0033214">
    <property type="term" value="P:siderophore-iron import into cell"/>
    <property type="evidence" value="ECO:0007669"/>
    <property type="project" value="TreeGrafter"/>
</dbReference>
<feature type="transmembrane region" description="Helical" evidence="8">
    <location>
        <begin position="295"/>
        <end position="314"/>
    </location>
</feature>
<keyword evidence="7 8" id="KW-0472">Membrane</keyword>
<dbReference type="Proteomes" id="UP000015961">
    <property type="component" value="Unassembled WGS sequence"/>
</dbReference>
<dbReference type="EMBL" id="ASWO01000003">
    <property type="protein sequence ID" value="EOT86227.1"/>
    <property type="molecule type" value="Genomic_DNA"/>
</dbReference>
<reference evidence="9 10" key="1">
    <citation type="submission" date="2013-03" db="EMBL/GenBank/DDBJ databases">
        <title>The Genome Sequence of Enterococcus sulfureus ATCC_49903 (PacBio/Illumina hybrid assembly).</title>
        <authorList>
            <consortium name="The Broad Institute Genomics Platform"/>
            <consortium name="The Broad Institute Genome Sequencing Center for Infectious Disease"/>
            <person name="Earl A."/>
            <person name="Russ C."/>
            <person name="Gilmore M."/>
            <person name="Surin D."/>
            <person name="Walker B."/>
            <person name="Young S."/>
            <person name="Zeng Q."/>
            <person name="Gargeya S."/>
            <person name="Fitzgerald M."/>
            <person name="Haas B."/>
            <person name="Abouelleil A."/>
            <person name="Allen A.W."/>
            <person name="Alvarado L."/>
            <person name="Arachchi H.M."/>
            <person name="Berlin A.M."/>
            <person name="Chapman S.B."/>
            <person name="Gainer-Dewar J."/>
            <person name="Goldberg J."/>
            <person name="Griggs A."/>
            <person name="Gujja S."/>
            <person name="Hansen M."/>
            <person name="Howarth C."/>
            <person name="Imamovic A."/>
            <person name="Ireland A."/>
            <person name="Larimer J."/>
            <person name="McCowan C."/>
            <person name="Murphy C."/>
            <person name="Pearson M."/>
            <person name="Poon T.W."/>
            <person name="Priest M."/>
            <person name="Roberts A."/>
            <person name="Saif S."/>
            <person name="Shea T."/>
            <person name="Sisk P."/>
            <person name="Sykes S."/>
            <person name="Wortman J."/>
            <person name="Nusbaum C."/>
            <person name="Birren B."/>
        </authorList>
    </citation>
    <scope>NUCLEOTIDE SEQUENCE [LARGE SCALE GENOMIC DNA]</scope>
    <source>
        <strain evidence="9 10">ATCC 49903</strain>
    </source>
</reference>
<dbReference type="AlphaFoldDB" id="S0NXB2"/>
<dbReference type="Gene3D" id="1.10.3470.10">
    <property type="entry name" value="ABC transporter involved in vitamin B12 uptake, BtuC"/>
    <property type="match status" value="1"/>
</dbReference>
<accession>S0NXB2</accession>
<feature type="transmembrane region" description="Helical" evidence="8">
    <location>
        <begin position="185"/>
        <end position="203"/>
    </location>
</feature>
<organism evidence="9 10">
    <name type="scientific">Enterococcus sulfureus ATCC 49903</name>
    <dbReference type="NCBI Taxonomy" id="1140003"/>
    <lineage>
        <taxon>Bacteria</taxon>
        <taxon>Bacillati</taxon>
        <taxon>Bacillota</taxon>
        <taxon>Bacilli</taxon>
        <taxon>Lactobacillales</taxon>
        <taxon>Enterococcaceae</taxon>
        <taxon>Enterococcus</taxon>
    </lineage>
</organism>
<dbReference type="InterPro" id="IPR037294">
    <property type="entry name" value="ABC_BtuC-like"/>
</dbReference>
<feature type="transmembrane region" description="Helical" evidence="8">
    <location>
        <begin position="223"/>
        <end position="256"/>
    </location>
</feature>
<gene>
    <name evidence="9" type="ORF">I573_00980</name>
</gene>
<dbReference type="InterPro" id="IPR000522">
    <property type="entry name" value="ABC_transptr_permease_BtuC"/>
</dbReference>
<feature type="transmembrane region" description="Helical" evidence="8">
    <location>
        <begin position="268"/>
        <end position="289"/>
    </location>
</feature>
<feature type="transmembrane region" description="Helical" evidence="8">
    <location>
        <begin position="137"/>
        <end position="159"/>
    </location>
</feature>
<keyword evidence="4" id="KW-1003">Cell membrane</keyword>
<protein>
    <recommendedName>
        <fullName evidence="11">Iron ABC transporter system permease</fullName>
    </recommendedName>
</protein>
<evidence type="ECO:0000256" key="7">
    <source>
        <dbReference type="ARBA" id="ARBA00023136"/>
    </source>
</evidence>
<evidence type="ECO:0000313" key="10">
    <source>
        <dbReference type="Proteomes" id="UP000015961"/>
    </source>
</evidence>
<evidence type="ECO:0008006" key="11">
    <source>
        <dbReference type="Google" id="ProtNLM"/>
    </source>
</evidence>
<dbReference type="PANTHER" id="PTHR30472:SF27">
    <property type="entry name" value="PETROBACTIN IMPORT SYSTEM PERMEASE PROTEIN YCLN"/>
    <property type="match status" value="1"/>
</dbReference>
<sequence length="320" mass="35108">MRNTIKKLAAIILLLSLSFLSLIIGTKELSLHELFLSDHDQWFILIQTRIPRTISLVFAGAMISIGGRVLQHLMQNRFVSANTIGMMDSARLGMLIVMLCLPNASIFMRTGVAFLFSYAGVLLFLGLSRFLPRGNPLILPLTGIMFGNVIGAIASFFAYQYQLVQNIISWLQGNFSMVIKGQYELIYLTIPVLLAVYFLGYQITVAGLGEEAATAFGLSYQRLLWIVLALVALGNTSVLLLVGSVPFLGIVVPNLVALYFGDHVKHTMWITAVCGSSLLIVCDLIARLVIAPYELPVSVVVGLVCGTLFLFLLFKKGVRS</sequence>
<dbReference type="RefSeq" id="WP_016186046.1">
    <property type="nucleotide sequence ID" value="NZ_ASWO01000003.1"/>
</dbReference>
<evidence type="ECO:0000256" key="8">
    <source>
        <dbReference type="SAM" id="Phobius"/>
    </source>
</evidence>
<dbReference type="GO" id="GO:0005886">
    <property type="term" value="C:plasma membrane"/>
    <property type="evidence" value="ECO:0007669"/>
    <property type="project" value="UniProtKB-SubCell"/>
</dbReference>
<evidence type="ECO:0000256" key="2">
    <source>
        <dbReference type="ARBA" id="ARBA00007935"/>
    </source>
</evidence>
<comment type="caution">
    <text evidence="9">The sequence shown here is derived from an EMBL/GenBank/DDBJ whole genome shotgun (WGS) entry which is preliminary data.</text>
</comment>
<dbReference type="SUPFAM" id="SSF81345">
    <property type="entry name" value="ABC transporter involved in vitamin B12 uptake, BtuC"/>
    <property type="match status" value="1"/>
</dbReference>
<comment type="similarity">
    <text evidence="2">Belongs to the binding-protein-dependent transport system permease family. FecCD subfamily.</text>
</comment>
<dbReference type="eggNOG" id="COG4606">
    <property type="taxonomic scope" value="Bacteria"/>
</dbReference>
<dbReference type="GO" id="GO:0022857">
    <property type="term" value="F:transmembrane transporter activity"/>
    <property type="evidence" value="ECO:0007669"/>
    <property type="project" value="InterPro"/>
</dbReference>
<dbReference type="PANTHER" id="PTHR30472">
    <property type="entry name" value="FERRIC ENTEROBACTIN TRANSPORT SYSTEM PERMEASE PROTEIN"/>
    <property type="match status" value="1"/>
</dbReference>
<dbReference type="PATRIC" id="fig|1140003.3.peg.1554"/>
<name>S0NXB2_9ENTE</name>
<evidence type="ECO:0000256" key="1">
    <source>
        <dbReference type="ARBA" id="ARBA00004651"/>
    </source>
</evidence>
<feature type="transmembrane region" description="Helical" evidence="8">
    <location>
        <begin position="92"/>
        <end position="125"/>
    </location>
</feature>
<evidence type="ECO:0000256" key="6">
    <source>
        <dbReference type="ARBA" id="ARBA00022989"/>
    </source>
</evidence>
<evidence type="ECO:0000313" key="9">
    <source>
        <dbReference type="EMBL" id="EOT86227.1"/>
    </source>
</evidence>
<dbReference type="STRING" id="1140003.OMY_01609"/>
<dbReference type="CDD" id="cd06550">
    <property type="entry name" value="TM_ABC_iron-siderophores_like"/>
    <property type="match status" value="1"/>
</dbReference>
<dbReference type="OrthoDB" id="9811975at2"/>
<dbReference type="Pfam" id="PF01032">
    <property type="entry name" value="FecCD"/>
    <property type="match status" value="1"/>
</dbReference>
<evidence type="ECO:0000256" key="4">
    <source>
        <dbReference type="ARBA" id="ARBA00022475"/>
    </source>
</evidence>
<evidence type="ECO:0000256" key="5">
    <source>
        <dbReference type="ARBA" id="ARBA00022692"/>
    </source>
</evidence>
<keyword evidence="10" id="KW-1185">Reference proteome</keyword>
<keyword evidence="5 8" id="KW-0812">Transmembrane</keyword>